<dbReference type="EMBL" id="JACIFE010000003">
    <property type="protein sequence ID" value="MBB4076186.1"/>
    <property type="molecule type" value="Genomic_DNA"/>
</dbReference>
<dbReference type="AlphaFoldDB" id="A0A840E4V8"/>
<reference evidence="1 2" key="1">
    <citation type="submission" date="2020-08" db="EMBL/GenBank/DDBJ databases">
        <title>Genomic Encyclopedia of Type Strains, Phase IV (KMG-IV): sequencing the most valuable type-strain genomes for metagenomic binning, comparative biology and taxonomic classification.</title>
        <authorList>
            <person name="Goeker M."/>
        </authorList>
    </citation>
    <scope>NUCLEOTIDE SEQUENCE [LARGE SCALE GENOMIC DNA]</scope>
    <source>
        <strain evidence="1 2">DSM 100694</strain>
    </source>
</reference>
<evidence type="ECO:0000313" key="2">
    <source>
        <dbReference type="Proteomes" id="UP000585970"/>
    </source>
</evidence>
<evidence type="ECO:0000313" key="1">
    <source>
        <dbReference type="EMBL" id="MBB4076186.1"/>
    </source>
</evidence>
<gene>
    <name evidence="1" type="ORF">GGR08_000479</name>
</gene>
<name>A0A840E4V8_9HYPH</name>
<proteinExistence type="predicted"/>
<organism evidence="1 2">
    <name type="scientific">Bartonella fuyuanensis</name>
    <dbReference type="NCBI Taxonomy" id="1460968"/>
    <lineage>
        <taxon>Bacteria</taxon>
        <taxon>Pseudomonadati</taxon>
        <taxon>Pseudomonadota</taxon>
        <taxon>Alphaproteobacteria</taxon>
        <taxon>Hyphomicrobiales</taxon>
        <taxon>Bartonellaceae</taxon>
        <taxon>Bartonella</taxon>
    </lineage>
</organism>
<accession>A0A840E4V8</accession>
<sequence length="45" mass="5102">MMDNLVFFIPVIAITVKSVSEEIQSVWRVSLGIQEKPVEHLLTGF</sequence>
<keyword evidence="2" id="KW-1185">Reference proteome</keyword>
<dbReference type="Proteomes" id="UP000585970">
    <property type="component" value="Unassembled WGS sequence"/>
</dbReference>
<protein>
    <submittedName>
        <fullName evidence="1">Uncharacterized protein</fullName>
    </submittedName>
</protein>
<comment type="caution">
    <text evidence="1">The sequence shown here is derived from an EMBL/GenBank/DDBJ whole genome shotgun (WGS) entry which is preliminary data.</text>
</comment>
<dbReference type="RefSeq" id="WP_183193789.1">
    <property type="nucleotide sequence ID" value="NZ_JACIFE010000003.1"/>
</dbReference>